<accession>A0A8X8XLF2</accession>
<feature type="region of interest" description="Disordered" evidence="1">
    <location>
        <begin position="634"/>
        <end position="714"/>
    </location>
</feature>
<feature type="compositionally biased region" description="Low complexity" evidence="1">
    <location>
        <begin position="803"/>
        <end position="812"/>
    </location>
</feature>
<dbReference type="PANTHER" id="PTHR37261:SF1">
    <property type="entry name" value="40S RIBOSOMAL PROTEIN S27"/>
    <property type="match status" value="1"/>
</dbReference>
<feature type="compositionally biased region" description="Low complexity" evidence="1">
    <location>
        <begin position="138"/>
        <end position="150"/>
    </location>
</feature>
<evidence type="ECO:0000313" key="3">
    <source>
        <dbReference type="Proteomes" id="UP000298416"/>
    </source>
</evidence>
<organism evidence="2">
    <name type="scientific">Salvia splendens</name>
    <name type="common">Scarlet sage</name>
    <dbReference type="NCBI Taxonomy" id="180675"/>
    <lineage>
        <taxon>Eukaryota</taxon>
        <taxon>Viridiplantae</taxon>
        <taxon>Streptophyta</taxon>
        <taxon>Embryophyta</taxon>
        <taxon>Tracheophyta</taxon>
        <taxon>Spermatophyta</taxon>
        <taxon>Magnoliopsida</taxon>
        <taxon>eudicotyledons</taxon>
        <taxon>Gunneridae</taxon>
        <taxon>Pentapetalae</taxon>
        <taxon>asterids</taxon>
        <taxon>lamiids</taxon>
        <taxon>Lamiales</taxon>
        <taxon>Lamiaceae</taxon>
        <taxon>Nepetoideae</taxon>
        <taxon>Mentheae</taxon>
        <taxon>Salviinae</taxon>
        <taxon>Salvia</taxon>
        <taxon>Salvia subgen. Calosphace</taxon>
        <taxon>core Calosphace</taxon>
    </lineage>
</organism>
<proteinExistence type="predicted"/>
<gene>
    <name evidence="2" type="ORF">SASPL_126780</name>
</gene>
<feature type="compositionally biased region" description="Polar residues" evidence="1">
    <location>
        <begin position="580"/>
        <end position="589"/>
    </location>
</feature>
<dbReference type="OrthoDB" id="1939758at2759"/>
<feature type="region of interest" description="Disordered" evidence="1">
    <location>
        <begin position="798"/>
        <end position="819"/>
    </location>
</feature>
<reference evidence="2" key="1">
    <citation type="submission" date="2018-01" db="EMBL/GenBank/DDBJ databases">
        <authorList>
            <person name="Mao J.F."/>
        </authorList>
    </citation>
    <scope>NUCLEOTIDE SEQUENCE</scope>
    <source>
        <strain evidence="2">Huo1</strain>
        <tissue evidence="2">Leaf</tissue>
    </source>
</reference>
<evidence type="ECO:0000256" key="1">
    <source>
        <dbReference type="SAM" id="MobiDB-lite"/>
    </source>
</evidence>
<feature type="region of interest" description="Disordered" evidence="1">
    <location>
        <begin position="442"/>
        <end position="464"/>
    </location>
</feature>
<reference evidence="2" key="2">
    <citation type="submission" date="2020-08" db="EMBL/GenBank/DDBJ databases">
        <title>Plant Genome Project.</title>
        <authorList>
            <person name="Zhang R.-G."/>
        </authorList>
    </citation>
    <scope>NUCLEOTIDE SEQUENCE</scope>
    <source>
        <strain evidence="2">Huo1</strain>
        <tissue evidence="2">Leaf</tissue>
    </source>
</reference>
<dbReference type="Proteomes" id="UP000298416">
    <property type="component" value="Unassembled WGS sequence"/>
</dbReference>
<keyword evidence="3" id="KW-1185">Reference proteome</keyword>
<protein>
    <submittedName>
        <fullName evidence="2">Uncharacterized protein</fullName>
    </submittedName>
</protein>
<feature type="compositionally biased region" description="Basic and acidic residues" evidence="1">
    <location>
        <begin position="452"/>
        <end position="464"/>
    </location>
</feature>
<dbReference type="EMBL" id="PNBA02000009">
    <property type="protein sequence ID" value="KAG6414063.1"/>
    <property type="molecule type" value="Genomic_DNA"/>
</dbReference>
<name>A0A8X8XLF2_SALSN</name>
<dbReference type="PANTHER" id="PTHR37261">
    <property type="entry name" value="40S RIBOSOMAL PROTEIN S27"/>
    <property type="match status" value="1"/>
</dbReference>
<comment type="caution">
    <text evidence="2">The sequence shown here is derived from an EMBL/GenBank/DDBJ whole genome shotgun (WGS) entry which is preliminary data.</text>
</comment>
<feature type="compositionally biased region" description="Low complexity" evidence="1">
    <location>
        <begin position="603"/>
        <end position="614"/>
    </location>
</feature>
<feature type="compositionally biased region" description="Polar residues" evidence="1">
    <location>
        <begin position="655"/>
        <end position="669"/>
    </location>
</feature>
<evidence type="ECO:0000313" key="2">
    <source>
        <dbReference type="EMBL" id="KAG6414063.1"/>
    </source>
</evidence>
<feature type="region of interest" description="Disordered" evidence="1">
    <location>
        <begin position="130"/>
        <end position="172"/>
    </location>
</feature>
<dbReference type="AlphaFoldDB" id="A0A8X8XLF2"/>
<feature type="region of interest" description="Disordered" evidence="1">
    <location>
        <begin position="579"/>
        <end position="618"/>
    </location>
</feature>
<feature type="compositionally biased region" description="Polar residues" evidence="1">
    <location>
        <begin position="163"/>
        <end position="172"/>
    </location>
</feature>
<sequence length="819" mass="88977">MESDESTAIPIQWSHEANWIIAHGSLQSTVTVESSDHPIAEPYSENIATKIPLILKPPSPDFGHCEIKICFKQKYEVRQIYVRSTARAYEIYYATSPNSINEYLSTVRCGVAERDDKVLQTSCVEAEEHGNSLSGDVAAETASSGGSTATSEDEWVNIKVPGTGSSPASDKTSTIGVNNVQDFYEATAQISDSEPCLSLTIRLLSLHDKGHVYVDEVYVFVDPVESTDSGNGAALAGGSAQNSLMAMFMPTLLQLSKSGVSRAQEKSDEVLKNSNLESVPTTTDRIDSPQQVLKPKEVCKDNTESAEHQQHTSAKKYCMAANGNNFQPSHLETAMEQLVSRLSRVEDICLRFEEKMLKPIERIEERLQQVENQLEKLAKSSHEFGLPHCTRISAPAFSCSGSDTSSFYNNELEKKDFTSDDLPDSLEANFNPGLIITAPEFSYSEEDEDNDDLKPLEDSPRVEPKKTLSIDDALAAALNGFMSSAVSEPIQIPISLLGDENEEIQYQGHAKFCQTETREFPAAESGCTESSQNVQVFTIEAPDFTLEETGDEEQLNSVQSLFDVDSVTEKEKVDFGNEMVSLSNNSADTSDFGIKESTDELGSPSNSNSPAASNGCLNTSSKVNVIETYFEGNTTRGRDEITSSSAPSPAKDSTDTSMHQISDESNLGKLSSKPDDQDAASEEIIGQEAEIVSESEQQHVAVESSEDDTEHVSGPSHVASFLDFELPILEVKFTSELRMSAKSALEALLDDEASESNIEAPLDGVCIDGHETIDVLSKNCLLVDLEVSAEDTTVTSHLEGAPSHSLSPTSSSEMAVSLI</sequence>